<dbReference type="InterPro" id="IPR018620">
    <property type="entry name" value="Ubiquitin3-bd_protein_But2_C"/>
</dbReference>
<evidence type="ECO:0000259" key="4">
    <source>
        <dbReference type="PROSITE" id="PS50941"/>
    </source>
</evidence>
<evidence type="ECO:0000313" key="6">
    <source>
        <dbReference type="Proteomes" id="UP001140513"/>
    </source>
</evidence>
<dbReference type="GeneID" id="80912232"/>
<dbReference type="Pfam" id="PF09792">
    <property type="entry name" value="But2"/>
    <property type="match status" value="1"/>
</dbReference>
<dbReference type="PANTHER" id="PTHR39613">
    <property type="entry name" value="ANCHORED CELL WALL PROTEIN, PUTATIVE (AFU_ORTHOLOGUE AFUA_4G08960)-RELATED"/>
    <property type="match status" value="1"/>
</dbReference>
<dbReference type="PROSITE" id="PS50941">
    <property type="entry name" value="CHIT_BIND_I_2"/>
    <property type="match status" value="1"/>
</dbReference>
<reference evidence="5" key="1">
    <citation type="submission" date="2022-10" db="EMBL/GenBank/DDBJ databases">
        <title>Tapping the CABI collections for fungal endophytes: first genome assemblies for Collariella, Neodidymelliopsis, Ascochyta clinopodiicola, Didymella pomorum, Didymosphaeria variabile, Neocosmospora piperis and Neocucurbitaria cava.</title>
        <authorList>
            <person name="Hill R."/>
        </authorList>
    </citation>
    <scope>NUCLEOTIDE SEQUENCE</scope>
    <source>
        <strain evidence="5">IMI 356815</strain>
    </source>
</reference>
<organism evidence="5 6">
    <name type="scientific">Didymosphaeria variabile</name>
    <dbReference type="NCBI Taxonomy" id="1932322"/>
    <lineage>
        <taxon>Eukaryota</taxon>
        <taxon>Fungi</taxon>
        <taxon>Dikarya</taxon>
        <taxon>Ascomycota</taxon>
        <taxon>Pezizomycotina</taxon>
        <taxon>Dothideomycetes</taxon>
        <taxon>Pleosporomycetidae</taxon>
        <taxon>Pleosporales</taxon>
        <taxon>Massarineae</taxon>
        <taxon>Didymosphaeriaceae</taxon>
        <taxon>Didymosphaeria</taxon>
    </lineage>
</organism>
<evidence type="ECO:0000313" key="5">
    <source>
        <dbReference type="EMBL" id="KAJ4350081.1"/>
    </source>
</evidence>
<comment type="caution">
    <text evidence="5">The sequence shown here is derived from an EMBL/GenBank/DDBJ whole genome shotgun (WGS) entry which is preliminary data.</text>
</comment>
<name>A0A9W8XG85_9PLEO</name>
<dbReference type="Proteomes" id="UP001140513">
    <property type="component" value="Unassembled WGS sequence"/>
</dbReference>
<feature type="domain" description="Chitin-binding type-1" evidence="4">
    <location>
        <begin position="131"/>
        <end position="177"/>
    </location>
</feature>
<dbReference type="SUPFAM" id="SSF57016">
    <property type="entry name" value="Plant lectins/antimicrobial peptides"/>
    <property type="match status" value="1"/>
</dbReference>
<sequence length="410" mass="43311">MPEAMPEFDISCEGNLMFNGSRDFWACAVDDYGIQNLYTEPVPNQLKCIYVTVMARIEDGDVPTYTGCKKSPLEPYWIWPWDKFYNNSLPAQPSTPEGISQMASYLKDNQHAASNATTERPKGKLGVQSSDGRCGAPTGFHCFGKTDGPCCSPHGWCGFSPLHCGAGCQGDFGICDGSSSGKAPNGTSTSSKVASTASPIGNALNGTSSKALSKTSSPGKAPSSTSSKASSKTSSAGKAPSSSVLASLKASATSALKQGALSPDGQCGGHGGYDCNGFEFNNGTYPSPLDCSDPANAQKCGDKFVAYGCPHDLEGTFESPQLMVTVDKAHPDKALDNRFDGTIGDEYCTLYNFDVRASNAGKKCSLVWLFPETEEEDLEPPVFDAHGGSNSPVLMEFWHVGQPASHGLTW</sequence>
<dbReference type="InterPro" id="IPR001002">
    <property type="entry name" value="Chitin-bd_1"/>
</dbReference>
<dbReference type="CDD" id="cd11618">
    <property type="entry name" value="ChtBD1_1"/>
    <property type="match status" value="1"/>
</dbReference>
<dbReference type="AlphaFoldDB" id="A0A9W8XG85"/>
<dbReference type="GO" id="GO:0008061">
    <property type="term" value="F:chitin binding"/>
    <property type="evidence" value="ECO:0007669"/>
    <property type="project" value="UniProtKB-UniRule"/>
</dbReference>
<comment type="caution">
    <text evidence="2">Lacks conserved residue(s) required for the propagation of feature annotation.</text>
</comment>
<evidence type="ECO:0000256" key="1">
    <source>
        <dbReference type="ARBA" id="ARBA00022669"/>
    </source>
</evidence>
<dbReference type="InterPro" id="IPR036861">
    <property type="entry name" value="Endochitinase-like_sf"/>
</dbReference>
<feature type="compositionally biased region" description="Low complexity" evidence="3">
    <location>
        <begin position="213"/>
        <end position="240"/>
    </location>
</feature>
<keyword evidence="1 2" id="KW-0147">Chitin-binding</keyword>
<dbReference type="PANTHER" id="PTHR39613:SF1">
    <property type="entry name" value="ANCHORED CELL WALL PROTEIN, PUTATIVE (AFU_ORTHOLOGUE AFUA_4G08960)-RELATED"/>
    <property type="match status" value="1"/>
</dbReference>
<dbReference type="Gene3D" id="3.30.60.10">
    <property type="entry name" value="Endochitinase-like"/>
    <property type="match status" value="1"/>
</dbReference>
<evidence type="ECO:0000256" key="2">
    <source>
        <dbReference type="PROSITE-ProRule" id="PRU00261"/>
    </source>
</evidence>
<keyword evidence="6" id="KW-1185">Reference proteome</keyword>
<protein>
    <recommendedName>
        <fullName evidence="4">Chitin-binding type-1 domain-containing protein</fullName>
    </recommendedName>
</protein>
<feature type="compositionally biased region" description="Low complexity" evidence="3">
    <location>
        <begin position="187"/>
        <end position="198"/>
    </location>
</feature>
<feature type="region of interest" description="Disordered" evidence="3">
    <location>
        <begin position="111"/>
        <end position="130"/>
    </location>
</feature>
<dbReference type="OrthoDB" id="3779177at2759"/>
<keyword evidence="2" id="KW-1015">Disulfide bond</keyword>
<feature type="disulfide bond" evidence="2">
    <location>
        <begin position="150"/>
        <end position="164"/>
    </location>
</feature>
<dbReference type="EMBL" id="JAPEUX010000006">
    <property type="protein sequence ID" value="KAJ4350081.1"/>
    <property type="molecule type" value="Genomic_DNA"/>
</dbReference>
<dbReference type="RefSeq" id="XP_056069011.1">
    <property type="nucleotide sequence ID" value="XM_056217455.1"/>
</dbReference>
<accession>A0A9W8XG85</accession>
<gene>
    <name evidence="5" type="ORF">N0V89_008702</name>
</gene>
<proteinExistence type="predicted"/>
<evidence type="ECO:0000256" key="3">
    <source>
        <dbReference type="SAM" id="MobiDB-lite"/>
    </source>
</evidence>
<feature type="region of interest" description="Disordered" evidence="3">
    <location>
        <begin position="180"/>
        <end position="240"/>
    </location>
</feature>